<dbReference type="Proteomes" id="UP000000231">
    <property type="component" value="Chromosome"/>
</dbReference>
<dbReference type="eggNOG" id="ENOG50343P7">
    <property type="taxonomic scope" value="Bacteria"/>
</dbReference>
<dbReference type="KEGG" id="pnu:Pnuc_0322"/>
<feature type="transmembrane region" description="Helical" evidence="1">
    <location>
        <begin position="81"/>
        <end position="100"/>
    </location>
</feature>
<dbReference type="GeneID" id="31480670"/>
<reference evidence="2 3" key="1">
    <citation type="journal article" date="2012" name="Stand. Genomic Sci.">
        <title>Complete genome sequence of Polynucleobacter necessarius subsp. asymbioticus type strain (QLW-P1DMWA-1(T)).</title>
        <authorList>
            <person name="Meincke L."/>
            <person name="Copeland A."/>
            <person name="Lapidus A."/>
            <person name="Lucas S."/>
            <person name="Berry K.W."/>
            <person name="Del Rio T.G."/>
            <person name="Hammon N."/>
            <person name="Dalin E."/>
            <person name="Tice H."/>
            <person name="Pitluck S."/>
            <person name="Richardson P."/>
            <person name="Bruce D."/>
            <person name="Goodwin L."/>
            <person name="Han C."/>
            <person name="Tapia R."/>
            <person name="Detter J.C."/>
            <person name="Schmutz J."/>
            <person name="Brettin T."/>
            <person name="Larimer F."/>
            <person name="Land M."/>
            <person name="Hauser L."/>
            <person name="Kyrpides N.C."/>
            <person name="Ivanova N."/>
            <person name="Goker M."/>
            <person name="Woyke T."/>
            <person name="Wu Q.L."/>
            <person name="Pockl M."/>
            <person name="Hahn M.W."/>
            <person name="Klenk H.P."/>
        </authorList>
    </citation>
    <scope>NUCLEOTIDE SEQUENCE [LARGE SCALE GENOMIC DNA]</scope>
    <source>
        <strain evidence="3">DSM 18221 / CIP 109841 / QLW-P1DMWA-1</strain>
    </source>
</reference>
<feature type="transmembrane region" description="Helical" evidence="1">
    <location>
        <begin position="166"/>
        <end position="199"/>
    </location>
</feature>
<keyword evidence="1" id="KW-1133">Transmembrane helix</keyword>
<evidence type="ECO:0000256" key="1">
    <source>
        <dbReference type="SAM" id="Phobius"/>
    </source>
</evidence>
<accession>A4SVM9</accession>
<evidence type="ECO:0000313" key="2">
    <source>
        <dbReference type="EMBL" id="ABP33543.1"/>
    </source>
</evidence>
<feature type="transmembrane region" description="Helical" evidence="1">
    <location>
        <begin position="336"/>
        <end position="353"/>
    </location>
</feature>
<keyword evidence="1" id="KW-0472">Membrane</keyword>
<dbReference type="RefSeq" id="WP_011902168.1">
    <property type="nucleotide sequence ID" value="NC_009379.1"/>
</dbReference>
<feature type="transmembrane region" description="Helical" evidence="1">
    <location>
        <begin position="269"/>
        <end position="288"/>
    </location>
</feature>
<keyword evidence="3" id="KW-1185">Reference proteome</keyword>
<keyword evidence="1" id="KW-0812">Transmembrane</keyword>
<protein>
    <recommendedName>
        <fullName evidence="4">Glycosyltransferase RgtA/B/C/D-like domain-containing protein</fullName>
    </recommendedName>
</protein>
<dbReference type="AlphaFoldDB" id="A4SVM9"/>
<feature type="transmembrane region" description="Helical" evidence="1">
    <location>
        <begin position="135"/>
        <end position="154"/>
    </location>
</feature>
<feature type="transmembrane region" description="Helical" evidence="1">
    <location>
        <begin position="211"/>
        <end position="232"/>
    </location>
</feature>
<feature type="transmembrane region" description="Helical" evidence="1">
    <location>
        <begin position="365"/>
        <end position="385"/>
    </location>
</feature>
<dbReference type="HOGENOM" id="CLU_613731_0_0_4"/>
<evidence type="ECO:0008006" key="4">
    <source>
        <dbReference type="Google" id="ProtNLM"/>
    </source>
</evidence>
<feature type="transmembrane region" description="Helical" evidence="1">
    <location>
        <begin position="300"/>
        <end position="324"/>
    </location>
</feature>
<gene>
    <name evidence="2" type="ordered locus">Pnuc_0322</name>
</gene>
<proteinExistence type="predicted"/>
<feature type="transmembrane region" description="Helical" evidence="1">
    <location>
        <begin position="244"/>
        <end position="263"/>
    </location>
</feature>
<dbReference type="EMBL" id="CP000655">
    <property type="protein sequence ID" value="ABP33543.1"/>
    <property type="molecule type" value="Genomic_DNA"/>
</dbReference>
<feature type="transmembrane region" description="Helical" evidence="1">
    <location>
        <begin position="9"/>
        <end position="28"/>
    </location>
</feature>
<sequence>MILDNKTPSYVLIILISLAFFLVLLPLGRPYPYADDWMYVYQLSDLNQALMKSLFLPHNEHYIPLQNLIHLALLKISGLDFRILIGFNVLCSALVSFLWINILDDSSDNKEGYLPFCIVPLISMGWGFNTVYWGFNFQFISGILFMSCSLYYWVKSIRNNDLYCHQIFIFLLLCALCGGNGLIESLFIGAGILIAIIIFKRKFLKSKSNLIIIILWFSTILLLTGATWLNSINNQGHHGALLEVLKFYNGLTGSWLGIFGSRLTKFESLFMIFLSLAPIFYCGYGLANQFSKNQINKISLYSYSILLVSTQTIILCFVISISRASMQPWWAGLELHYGYLFITIPFAGIYMLLKLKNKYLKNSISFASFMIFLLIFVSNAAWRIAAARAENHQFIMAVGAIMSSEPSNTVAENFIKEFYWGSGGAEINSVSLGLDQLRKHGIWLKN</sequence>
<evidence type="ECO:0000313" key="3">
    <source>
        <dbReference type="Proteomes" id="UP000000231"/>
    </source>
</evidence>
<name>A4SVM9_POLAQ</name>
<organism evidence="2 3">
    <name type="scientific">Polynucleobacter asymbioticus (strain DSM 18221 / CIP 109841 / QLW-P1DMWA-1)</name>
    <name type="common">Polynucleobacter necessarius subsp. asymbioticus</name>
    <dbReference type="NCBI Taxonomy" id="312153"/>
    <lineage>
        <taxon>Bacteria</taxon>
        <taxon>Pseudomonadati</taxon>
        <taxon>Pseudomonadota</taxon>
        <taxon>Betaproteobacteria</taxon>
        <taxon>Burkholderiales</taxon>
        <taxon>Burkholderiaceae</taxon>
        <taxon>Polynucleobacter</taxon>
    </lineage>
</organism>